<dbReference type="AlphaFoldDB" id="A0A4Y7Q5B0"/>
<keyword evidence="4" id="KW-1185">Reference proteome</keyword>
<evidence type="ECO:0000313" key="3">
    <source>
        <dbReference type="EMBL" id="TDL22476.1"/>
    </source>
</evidence>
<dbReference type="InterPro" id="IPR041078">
    <property type="entry name" value="Plavaka"/>
</dbReference>
<dbReference type="Pfam" id="PF18759">
    <property type="entry name" value="Plavaka"/>
    <property type="match status" value="1"/>
</dbReference>
<accession>A0A4Y7Q5B0</accession>
<dbReference type="Pfam" id="PF20722">
    <property type="entry name" value="DUF6830"/>
    <property type="match status" value="1"/>
</dbReference>
<feature type="region of interest" description="Disordered" evidence="1">
    <location>
        <begin position="1"/>
        <end position="51"/>
    </location>
</feature>
<dbReference type="InterPro" id="IPR049233">
    <property type="entry name" value="DUF6830"/>
</dbReference>
<dbReference type="OrthoDB" id="2576233at2759"/>
<feature type="compositionally biased region" description="Acidic residues" evidence="1">
    <location>
        <begin position="27"/>
        <end position="51"/>
    </location>
</feature>
<evidence type="ECO:0000256" key="1">
    <source>
        <dbReference type="SAM" id="MobiDB-lite"/>
    </source>
</evidence>
<dbReference type="EMBL" id="ML170175">
    <property type="protein sequence ID" value="TDL22476.1"/>
    <property type="molecule type" value="Genomic_DNA"/>
</dbReference>
<reference evidence="3 4" key="1">
    <citation type="submission" date="2018-06" db="EMBL/GenBank/DDBJ databases">
        <title>A transcriptomic atlas of mushroom development highlights an independent origin of complex multicellularity.</title>
        <authorList>
            <consortium name="DOE Joint Genome Institute"/>
            <person name="Krizsan K."/>
            <person name="Almasi E."/>
            <person name="Merenyi Z."/>
            <person name="Sahu N."/>
            <person name="Viragh M."/>
            <person name="Koszo T."/>
            <person name="Mondo S."/>
            <person name="Kiss B."/>
            <person name="Balint B."/>
            <person name="Kues U."/>
            <person name="Barry K."/>
            <person name="Hegedus J.C."/>
            <person name="Henrissat B."/>
            <person name="Johnson J."/>
            <person name="Lipzen A."/>
            <person name="Ohm R."/>
            <person name="Nagy I."/>
            <person name="Pangilinan J."/>
            <person name="Yan J."/>
            <person name="Xiong Y."/>
            <person name="Grigoriev I.V."/>
            <person name="Hibbett D.S."/>
            <person name="Nagy L.G."/>
        </authorList>
    </citation>
    <scope>NUCLEOTIDE SEQUENCE [LARGE SCALE GENOMIC DNA]</scope>
    <source>
        <strain evidence="3 4">SZMC22713</strain>
    </source>
</reference>
<name>A0A4Y7Q5B0_9AGAM</name>
<proteinExistence type="predicted"/>
<sequence length="934" mass="106563">MDDSGGWDNVGPGDGTDFGEDRVQDGELGDADEENDDTESDLDFGPEDLPSEAEQDDLVIDHYAHAACVFGPGQHLFEDKSTDSEARRVNPFYPFASYGEWELADWLERAQIPMTKIDSFFKLHLIRKTNLSFSNARKFRKMVESLPGRPGWRSDEVVVEGGTTKKPLMFRYRDGLECFKYLFANPLFKIHSDYHPRKLWTDERRNPESRVYDEIMTGDLAWDIQEEIPVGETLGLVILGSDKTHLTNHQGDKAAHCVYMTIGNIKKDIRSKASSRAWLLVAQIPVAKFQGSKEEAYVLTRRLYHLCMDMVTKTLKQCSHNPEVMTDAHGFHRLTRTILAAFIADLPEQHVIACVPQNCSPSSMATLKHFGDAKAHPLRLGSATLKRIGAVIKEHHPYLKLLTFRTKCREMGLNGVIKPFWRDWRFADPCQFLTPDALHQWHKFFMDHVADWAITLLGAEEFDKRLSVLQPRTGFRHFLEGISQFSQHSGREQRDLQRVFIAVIAGHPSITAPIMRAFRAVLDFIYIAQYESHSAETLGYLERALAAFHANKQALVRAGVRFHYKIPKLELMQHVARLTRILGVPIQFSSDITERLHITCAKIPYAKGTNKKDYVKQMVRFLEREEKLDHFKSMLEYVGALGDYSLGDDVTVVGHLSGFDRTEGKLRRVRVARVGSDYTTRPVRDIFSSPSTPGNDTTAFHLVNRTTFSKYTIETLSELYRIPDLRAAIGDYFSGQTIEARNGRRISPPNCDLPFDRLNVWDHCRIQLRAIHDESIIKPPTTIQARPPSTERQYGWCNFVLVPQRRDAPVSHVVAQVRMIFCPVLQRSGIVPEPLVYVQYLKPAPLSTGNDGYGSRTHITEDNIEMYKVVYSMRSNGECLGEVIPLNHIWRAVELIPVFGKKCPSSWTFNDSVELAAQLYVNCFAEKQDYQCIY</sequence>
<gene>
    <name evidence="3" type="ORF">BD410DRAFT_723064</name>
</gene>
<dbReference type="VEuPathDB" id="FungiDB:BD410DRAFT_723064"/>
<evidence type="ECO:0000259" key="2">
    <source>
        <dbReference type="Pfam" id="PF20722"/>
    </source>
</evidence>
<organism evidence="3 4">
    <name type="scientific">Rickenella mellea</name>
    <dbReference type="NCBI Taxonomy" id="50990"/>
    <lineage>
        <taxon>Eukaryota</taxon>
        <taxon>Fungi</taxon>
        <taxon>Dikarya</taxon>
        <taxon>Basidiomycota</taxon>
        <taxon>Agaricomycotina</taxon>
        <taxon>Agaricomycetes</taxon>
        <taxon>Hymenochaetales</taxon>
        <taxon>Rickenellaceae</taxon>
        <taxon>Rickenella</taxon>
    </lineage>
</organism>
<feature type="domain" description="DUF6830" evidence="2">
    <location>
        <begin position="690"/>
        <end position="804"/>
    </location>
</feature>
<protein>
    <recommendedName>
        <fullName evidence="2">DUF6830 domain-containing protein</fullName>
    </recommendedName>
</protein>
<evidence type="ECO:0000313" key="4">
    <source>
        <dbReference type="Proteomes" id="UP000294933"/>
    </source>
</evidence>
<dbReference type="Proteomes" id="UP000294933">
    <property type="component" value="Unassembled WGS sequence"/>
</dbReference>